<evidence type="ECO:0000256" key="2">
    <source>
        <dbReference type="ARBA" id="ARBA00007448"/>
    </source>
</evidence>
<comment type="catalytic activity">
    <reaction evidence="5">
        <text>ATP + H2O = ADP + phosphate + H(+)</text>
        <dbReference type="Rhea" id="RHEA:13065"/>
        <dbReference type="ChEBI" id="CHEBI:15377"/>
        <dbReference type="ChEBI" id="CHEBI:15378"/>
        <dbReference type="ChEBI" id="CHEBI:30616"/>
        <dbReference type="ChEBI" id="CHEBI:43474"/>
        <dbReference type="ChEBI" id="CHEBI:456216"/>
    </reaction>
</comment>
<dbReference type="Pfam" id="PF14363">
    <property type="entry name" value="AAA_assoc"/>
    <property type="match status" value="1"/>
</dbReference>
<dbReference type="InterPro" id="IPR003959">
    <property type="entry name" value="ATPase_AAA_core"/>
</dbReference>
<reference evidence="7" key="2">
    <citation type="submission" date="2021-01" db="UniProtKB">
        <authorList>
            <consortium name="EnsemblPlants"/>
        </authorList>
    </citation>
    <scope>IDENTIFICATION</scope>
</reference>
<keyword evidence="4" id="KW-0460">Magnesium</keyword>
<dbReference type="Gene3D" id="3.40.50.300">
    <property type="entry name" value="P-loop containing nucleotide triphosphate hydrolases"/>
    <property type="match status" value="1"/>
</dbReference>
<evidence type="ECO:0000256" key="4">
    <source>
        <dbReference type="ARBA" id="ARBA00022842"/>
    </source>
</evidence>
<comment type="cofactor">
    <cofactor evidence="1">
        <name>Mg(2+)</name>
        <dbReference type="ChEBI" id="CHEBI:18420"/>
    </cofactor>
</comment>
<evidence type="ECO:0000256" key="1">
    <source>
        <dbReference type="ARBA" id="ARBA00001946"/>
    </source>
</evidence>
<evidence type="ECO:0000256" key="3">
    <source>
        <dbReference type="ARBA" id="ARBA00022801"/>
    </source>
</evidence>
<name>A0A7N2RD34_QUELO</name>
<dbReference type="Gene3D" id="6.10.280.40">
    <property type="match status" value="1"/>
</dbReference>
<evidence type="ECO:0000259" key="6">
    <source>
        <dbReference type="SMART" id="SM00382"/>
    </source>
</evidence>
<dbReference type="Pfam" id="PF25568">
    <property type="entry name" value="AAA_lid_At3g28540"/>
    <property type="match status" value="1"/>
</dbReference>
<accession>A0A7N2RD34</accession>
<evidence type="ECO:0000313" key="8">
    <source>
        <dbReference type="Proteomes" id="UP000594261"/>
    </source>
</evidence>
<dbReference type="InterPro" id="IPR025753">
    <property type="entry name" value="AAA_N_dom"/>
</dbReference>
<dbReference type="InterPro" id="IPR027417">
    <property type="entry name" value="P-loop_NTPase"/>
</dbReference>
<evidence type="ECO:0000313" key="7">
    <source>
        <dbReference type="EnsemblPlants" id="QL11p017377:mrna"/>
    </source>
</evidence>
<dbReference type="InterPro" id="IPR058017">
    <property type="entry name" value="At3g28540-like_C"/>
</dbReference>
<protein>
    <recommendedName>
        <fullName evidence="6">AAA+ ATPase domain-containing protein</fullName>
    </recommendedName>
</protein>
<evidence type="ECO:0000256" key="5">
    <source>
        <dbReference type="ARBA" id="ARBA00049360"/>
    </source>
</evidence>
<dbReference type="SMART" id="SM00382">
    <property type="entry name" value="AAA"/>
    <property type="match status" value="1"/>
</dbReference>
<organism evidence="7 8">
    <name type="scientific">Quercus lobata</name>
    <name type="common">Valley oak</name>
    <dbReference type="NCBI Taxonomy" id="97700"/>
    <lineage>
        <taxon>Eukaryota</taxon>
        <taxon>Viridiplantae</taxon>
        <taxon>Streptophyta</taxon>
        <taxon>Embryophyta</taxon>
        <taxon>Tracheophyta</taxon>
        <taxon>Spermatophyta</taxon>
        <taxon>Magnoliopsida</taxon>
        <taxon>eudicotyledons</taxon>
        <taxon>Gunneridae</taxon>
        <taxon>Pentapetalae</taxon>
        <taxon>rosids</taxon>
        <taxon>fabids</taxon>
        <taxon>Fagales</taxon>
        <taxon>Fagaceae</taxon>
        <taxon>Quercus</taxon>
    </lineage>
</organism>
<dbReference type="InterPro" id="IPR050747">
    <property type="entry name" value="Mitochondrial_chaperone_BCS1"/>
</dbReference>
<dbReference type="EnsemblPlants" id="QL11p017377:mrna">
    <property type="protein sequence ID" value="QL11p017377:mrna"/>
    <property type="gene ID" value="QL11p017377"/>
</dbReference>
<dbReference type="AlphaFoldDB" id="A0A7N2RD34"/>
<dbReference type="SUPFAM" id="SSF52540">
    <property type="entry name" value="P-loop containing nucleoside triphosphate hydrolases"/>
    <property type="match status" value="1"/>
</dbReference>
<dbReference type="Gramene" id="QL11p017377:mrna">
    <property type="protein sequence ID" value="QL11p017377:mrna"/>
    <property type="gene ID" value="QL11p017377"/>
</dbReference>
<reference evidence="7 8" key="1">
    <citation type="journal article" date="2016" name="G3 (Bethesda)">
        <title>First Draft Assembly and Annotation of the Genome of a California Endemic Oak Quercus lobata Nee (Fagaceae).</title>
        <authorList>
            <person name="Sork V.L."/>
            <person name="Fitz-Gibbon S.T."/>
            <person name="Puiu D."/>
            <person name="Crepeau M."/>
            <person name="Gugger P.F."/>
            <person name="Sherman R."/>
            <person name="Stevens K."/>
            <person name="Langley C.H."/>
            <person name="Pellegrini M."/>
            <person name="Salzberg S.L."/>
        </authorList>
    </citation>
    <scope>NUCLEOTIDE SEQUENCE [LARGE SCALE GENOMIC DNA]</scope>
    <source>
        <strain evidence="7 8">cv. SW786</strain>
    </source>
</reference>
<dbReference type="GO" id="GO:0005524">
    <property type="term" value="F:ATP binding"/>
    <property type="evidence" value="ECO:0007669"/>
    <property type="project" value="InterPro"/>
</dbReference>
<dbReference type="Pfam" id="PF00004">
    <property type="entry name" value="AAA"/>
    <property type="match status" value="1"/>
</dbReference>
<dbReference type="PANTHER" id="PTHR23070">
    <property type="entry name" value="BCS1 AAA-TYPE ATPASE"/>
    <property type="match status" value="1"/>
</dbReference>
<keyword evidence="3" id="KW-0378">Hydrolase</keyword>
<feature type="domain" description="AAA+ ATPase" evidence="6">
    <location>
        <begin position="297"/>
        <end position="428"/>
    </location>
</feature>
<dbReference type="EMBL" id="LRBV02000011">
    <property type="status" value="NOT_ANNOTATED_CDS"/>
    <property type="molecule type" value="Genomic_DNA"/>
</dbReference>
<dbReference type="Proteomes" id="UP000594261">
    <property type="component" value="Chromosome 11"/>
</dbReference>
<comment type="similarity">
    <text evidence="2">Belongs to the AAA ATPase family. BCS1 subfamily.</text>
</comment>
<dbReference type="InterPro" id="IPR003593">
    <property type="entry name" value="AAA+_ATPase"/>
</dbReference>
<dbReference type="InParanoid" id="A0A7N2RD34"/>
<dbReference type="GO" id="GO:0006950">
    <property type="term" value="P:response to stress"/>
    <property type="evidence" value="ECO:0007669"/>
    <property type="project" value="UniProtKB-ARBA"/>
</dbReference>
<sequence length="568" mass="65092">MVFEVGIEPDGITMVGLLKAIANLGDLNIGRMVYGLFACIEQLEPLNSSGYLHALSMYASGGSFVDAARMRRLVKEIVVRVVAGYRKNATFVMLVSSVVKELIPPVIRDYLFAIFRRRFTFIIKEKCDLDRNEIFEAATTYLRSKVTSDSTKCLEASKTIRQKKPTFDIAMGQEVLDRFGNIELKWKLMEKGDLTKQNRQVFFELSFEKKFEEIVRESYFPEIIRRSETIKKEEEMVKLYSRESGCLDGRAWRSVNLEHPATFEKLAMEPELKKMVKDDLDRFVRRKELYKKVGKAWKRGYLIYGPPGTGKSSLIAAMANYLKFNIYDLNLSGRLSDLQLRKILLSTSNRSILVIEFEDIDRAAELNDRERRDELFTLSGLLNIIDGLWSSCGDERIIVFTTYHKDRLDPALLCPGRKDLHVHMSYCTMDGFKLLTSNYLDINGDHQLYRQIEGLLANVEVTPAEIAEELLKSSGNSDDVVLAGLVKFFKQKKLEKAKAAKVKELLKSGDTDVDVEGFVKFLKQKKLENAKAAEAWQLFSDDIDVDVDVDEGFVKLLKRKYFDYSQLN</sequence>
<dbReference type="GO" id="GO:0016887">
    <property type="term" value="F:ATP hydrolysis activity"/>
    <property type="evidence" value="ECO:0007669"/>
    <property type="project" value="InterPro"/>
</dbReference>
<keyword evidence="8" id="KW-1185">Reference proteome</keyword>
<proteinExistence type="inferred from homology"/>